<dbReference type="InterPro" id="IPR002328">
    <property type="entry name" value="ADH_Zn_CS"/>
</dbReference>
<reference evidence="2" key="1">
    <citation type="submission" date="2014-12" db="EMBL/GenBank/DDBJ databases">
        <title>Genome Sequence of Valsa Canker Pathogens Uncovers a Specific Adaption of Colonization on Woody Bark.</title>
        <authorList>
            <person name="Yin Z."/>
            <person name="Liu H."/>
            <person name="Gao X."/>
            <person name="Li Z."/>
            <person name="Song N."/>
            <person name="Ke X."/>
            <person name="Dai Q."/>
            <person name="Wu Y."/>
            <person name="Sun Y."/>
            <person name="Xu J.-R."/>
            <person name="Kang Z.K."/>
            <person name="Wang L."/>
            <person name="Huang L."/>
        </authorList>
    </citation>
    <scope>NUCLEOTIDE SEQUENCE [LARGE SCALE GENOMIC DNA]</scope>
    <source>
        <strain evidence="2">03-8</strain>
    </source>
</reference>
<feature type="region of interest" description="Disordered" evidence="1">
    <location>
        <begin position="112"/>
        <end position="134"/>
    </location>
</feature>
<keyword evidence="3" id="KW-1185">Reference proteome</keyword>
<dbReference type="GO" id="GO:0016491">
    <property type="term" value="F:oxidoreductase activity"/>
    <property type="evidence" value="ECO:0007669"/>
    <property type="project" value="InterPro"/>
</dbReference>
<evidence type="ECO:0000256" key="1">
    <source>
        <dbReference type="SAM" id="MobiDB-lite"/>
    </source>
</evidence>
<gene>
    <name evidence="2" type="ORF">VM1G_11974</name>
</gene>
<sequence>MSLASESYVVRRPGGPITLETVHYDKIGEREILVETVAVSPPMILGHEGPGIVRQVGAMVAGVPARRRGRAALQQLQLVRDAARPGTTPTATTITELDFGCPILFGQGSHWAATRSSGRPAPSSVDATEEGGGGAEALGVAGLRLHDGRGRRAQRVQALSPGASFASFGAGAVSVWRLPWRRGCEKLDLIPAGVAHAHHLLVRQGAWRGGGRRSKH</sequence>
<evidence type="ECO:0000313" key="3">
    <source>
        <dbReference type="Proteomes" id="UP000078559"/>
    </source>
</evidence>
<name>A0A194WDV5_CYTMA</name>
<evidence type="ECO:0000313" key="2">
    <source>
        <dbReference type="EMBL" id="KUI74527.1"/>
    </source>
</evidence>
<accession>A0A194WDV5</accession>
<dbReference type="InterPro" id="IPR011032">
    <property type="entry name" value="GroES-like_sf"/>
</dbReference>
<dbReference type="EMBL" id="CM003110">
    <property type="protein sequence ID" value="KUI74527.1"/>
    <property type="molecule type" value="Genomic_DNA"/>
</dbReference>
<dbReference type="Gene3D" id="3.90.180.10">
    <property type="entry name" value="Medium-chain alcohol dehydrogenases, catalytic domain"/>
    <property type="match status" value="1"/>
</dbReference>
<dbReference type="OrthoDB" id="1560166at2759"/>
<dbReference type="SMR" id="A0A194WDV5"/>
<organism evidence="2 3">
    <name type="scientific">Cytospora mali</name>
    <name type="common">Apple Valsa canker fungus</name>
    <name type="synonym">Valsa mali</name>
    <dbReference type="NCBI Taxonomy" id="578113"/>
    <lineage>
        <taxon>Eukaryota</taxon>
        <taxon>Fungi</taxon>
        <taxon>Dikarya</taxon>
        <taxon>Ascomycota</taxon>
        <taxon>Pezizomycotina</taxon>
        <taxon>Sordariomycetes</taxon>
        <taxon>Sordariomycetidae</taxon>
        <taxon>Diaporthales</taxon>
        <taxon>Cytosporaceae</taxon>
        <taxon>Cytospora</taxon>
    </lineage>
</organism>
<dbReference type="Proteomes" id="UP000078559">
    <property type="component" value="Chromosome 13"/>
</dbReference>
<protein>
    <submittedName>
        <fullName evidence="2">Uncharacterized protein</fullName>
    </submittedName>
</protein>
<dbReference type="GO" id="GO:0008270">
    <property type="term" value="F:zinc ion binding"/>
    <property type="evidence" value="ECO:0007669"/>
    <property type="project" value="InterPro"/>
</dbReference>
<dbReference type="PROSITE" id="PS00059">
    <property type="entry name" value="ADH_ZINC"/>
    <property type="match status" value="1"/>
</dbReference>
<proteinExistence type="predicted"/>
<dbReference type="AlphaFoldDB" id="A0A194WDV5"/>
<dbReference type="SUPFAM" id="SSF50129">
    <property type="entry name" value="GroES-like"/>
    <property type="match status" value="1"/>
</dbReference>